<dbReference type="GeneID" id="110246434"/>
<dbReference type="InterPro" id="IPR001584">
    <property type="entry name" value="Integrase_cat-core"/>
</dbReference>
<keyword evidence="4" id="KW-1185">Reference proteome</keyword>
<feature type="region of interest" description="Disordered" evidence="1">
    <location>
        <begin position="307"/>
        <end position="377"/>
    </location>
</feature>
<protein>
    <recommendedName>
        <fullName evidence="2">Integrase catalytic domain-containing protein</fullName>
    </recommendedName>
</protein>
<dbReference type="PROSITE" id="PS50994">
    <property type="entry name" value="INTEGRASE"/>
    <property type="match status" value="1"/>
</dbReference>
<dbReference type="Gene3D" id="1.10.340.70">
    <property type="match status" value="1"/>
</dbReference>
<evidence type="ECO:0000313" key="4">
    <source>
        <dbReference type="Proteomes" id="UP000887567"/>
    </source>
</evidence>
<dbReference type="KEGG" id="epa:110246434"/>
<dbReference type="Gene3D" id="3.30.420.10">
    <property type="entry name" value="Ribonuclease H-like superfamily/Ribonuclease H"/>
    <property type="match status" value="1"/>
</dbReference>
<feature type="compositionally biased region" description="Polar residues" evidence="1">
    <location>
        <begin position="314"/>
        <end position="323"/>
    </location>
</feature>
<feature type="compositionally biased region" description="Basic and acidic residues" evidence="1">
    <location>
        <begin position="324"/>
        <end position="336"/>
    </location>
</feature>
<evidence type="ECO:0000256" key="1">
    <source>
        <dbReference type="SAM" id="MobiDB-lite"/>
    </source>
</evidence>
<dbReference type="GO" id="GO:0003676">
    <property type="term" value="F:nucleic acid binding"/>
    <property type="evidence" value="ECO:0007669"/>
    <property type="project" value="InterPro"/>
</dbReference>
<dbReference type="GO" id="GO:0015074">
    <property type="term" value="P:DNA integration"/>
    <property type="evidence" value="ECO:0007669"/>
    <property type="project" value="InterPro"/>
</dbReference>
<dbReference type="EnsemblMetazoa" id="XM_021052776.2">
    <property type="protein sequence ID" value="XP_020908435.2"/>
    <property type="gene ID" value="LOC110246434"/>
</dbReference>
<evidence type="ECO:0000313" key="3">
    <source>
        <dbReference type="EnsemblMetazoa" id="XP_020908435.2"/>
    </source>
</evidence>
<accession>A0A913XR93</accession>
<dbReference type="OMA" id="PRYLNDQ"/>
<dbReference type="SUPFAM" id="SSF53098">
    <property type="entry name" value="Ribonuclease H-like"/>
    <property type="match status" value="1"/>
</dbReference>
<dbReference type="InterPro" id="IPR041588">
    <property type="entry name" value="Integrase_H2C2"/>
</dbReference>
<dbReference type="PANTHER" id="PTHR37984:SF5">
    <property type="entry name" value="PROTEIN NYNRIN-LIKE"/>
    <property type="match status" value="1"/>
</dbReference>
<dbReference type="InterPro" id="IPR012337">
    <property type="entry name" value="RNaseH-like_sf"/>
</dbReference>
<dbReference type="RefSeq" id="XP_020908435.2">
    <property type="nucleotide sequence ID" value="XM_021052776.2"/>
</dbReference>
<dbReference type="Proteomes" id="UP000887567">
    <property type="component" value="Unplaced"/>
</dbReference>
<organism evidence="3 4">
    <name type="scientific">Exaiptasia diaphana</name>
    <name type="common">Tropical sea anemone</name>
    <name type="synonym">Aiptasia pulchella</name>
    <dbReference type="NCBI Taxonomy" id="2652724"/>
    <lineage>
        <taxon>Eukaryota</taxon>
        <taxon>Metazoa</taxon>
        <taxon>Cnidaria</taxon>
        <taxon>Anthozoa</taxon>
        <taxon>Hexacorallia</taxon>
        <taxon>Actiniaria</taxon>
        <taxon>Aiptasiidae</taxon>
        <taxon>Exaiptasia</taxon>
    </lineage>
</organism>
<dbReference type="AlphaFoldDB" id="A0A913XR93"/>
<feature type="domain" description="Integrase catalytic" evidence="2">
    <location>
        <begin position="45"/>
        <end position="196"/>
    </location>
</feature>
<sequence>MKQLARRYLWWPKLDKEIEETVKLCSACQESAKAPPASKSASWSWPGGPWKRLHLDFAGPYLGKMFLIIVDAYSKFIDIVPMTSATSATTIAALRHTFSYFGLPEHLVTDNGTQFTSAEFQKFLRDNFIQHTTTAPDHPATNGLAERYVGDFKDKLSKIGNTGEPLQTRLDRYLLTYRATPTSLGKTPSELLMNRQPRLRLSALRSSPNKQEVKIFQDNVDNKPRYLNDQPVFARNFGKGAKWVPGTIIGTISPRNYDIQVGDVVWKRHEEQLRTRFIPSNQFTNLQSVSHPEMRLETDFQEHLSDMSSPVPVTLTTSQGPSQTHEEVKDLPKDDSMDIEPSILTEDSSAIPSTVFPDSPYLRRYPQRNRKPPDRFY</sequence>
<name>A0A913XR93_EXADI</name>
<reference evidence="3" key="1">
    <citation type="submission" date="2022-11" db="UniProtKB">
        <authorList>
            <consortium name="EnsemblMetazoa"/>
        </authorList>
    </citation>
    <scope>IDENTIFICATION</scope>
</reference>
<dbReference type="OrthoDB" id="5983221at2759"/>
<dbReference type="PANTHER" id="PTHR37984">
    <property type="entry name" value="PROTEIN CBG26694"/>
    <property type="match status" value="1"/>
</dbReference>
<evidence type="ECO:0000259" key="2">
    <source>
        <dbReference type="PROSITE" id="PS50994"/>
    </source>
</evidence>
<proteinExistence type="predicted"/>
<dbReference type="InterPro" id="IPR050951">
    <property type="entry name" value="Retrovirus_Pol_polyprotein"/>
</dbReference>
<dbReference type="InterPro" id="IPR036397">
    <property type="entry name" value="RNaseH_sf"/>
</dbReference>
<dbReference type="FunFam" id="3.30.420.10:FF:000063">
    <property type="entry name" value="Retrovirus-related Pol polyprotein from transposon 297-like Protein"/>
    <property type="match status" value="1"/>
</dbReference>
<dbReference type="Pfam" id="PF00665">
    <property type="entry name" value="rve"/>
    <property type="match status" value="1"/>
</dbReference>
<dbReference type="Pfam" id="PF17921">
    <property type="entry name" value="Integrase_H2C2"/>
    <property type="match status" value="1"/>
</dbReference>